<organism evidence="2 3">
    <name type="scientific">Biomphalaria pfeifferi</name>
    <name type="common">Bloodfluke planorb</name>
    <name type="synonym">Freshwater snail</name>
    <dbReference type="NCBI Taxonomy" id="112525"/>
    <lineage>
        <taxon>Eukaryota</taxon>
        <taxon>Metazoa</taxon>
        <taxon>Spiralia</taxon>
        <taxon>Lophotrochozoa</taxon>
        <taxon>Mollusca</taxon>
        <taxon>Gastropoda</taxon>
        <taxon>Heterobranchia</taxon>
        <taxon>Euthyneura</taxon>
        <taxon>Panpulmonata</taxon>
        <taxon>Hygrophila</taxon>
        <taxon>Lymnaeoidea</taxon>
        <taxon>Planorbidae</taxon>
        <taxon>Biomphalaria</taxon>
    </lineage>
</organism>
<reference evidence="2" key="2">
    <citation type="submission" date="2023-04" db="EMBL/GenBank/DDBJ databases">
        <authorList>
            <person name="Bu L."/>
            <person name="Lu L."/>
            <person name="Laidemitt M.R."/>
            <person name="Zhang S.M."/>
            <person name="Mutuku M."/>
            <person name="Mkoji G."/>
            <person name="Steinauer M."/>
            <person name="Loker E.S."/>
        </authorList>
    </citation>
    <scope>NUCLEOTIDE SEQUENCE</scope>
    <source>
        <strain evidence="2">KasaAsao</strain>
        <tissue evidence="2">Whole Snail</tissue>
    </source>
</reference>
<sequence length="186" mass="21018">MIQSGALQGGEQRRLLKAKWLVGVGRDVFNILFSNHTPPPPFPFPPGDSLYSSFISGLSTRAIVQHTIPETVKPMIVPPTLMIKPPMETSPREAVCLSGRVPITFRGITLITGPTRTPPCMHTQDVGEQDVREQDVREQDVREQDVREQDVREQDVREQEENSSLARKSFVLIVQEETLVFVEWTE</sequence>
<gene>
    <name evidence="2" type="ORF">Bpfe_027786</name>
</gene>
<proteinExistence type="predicted"/>
<evidence type="ECO:0000313" key="2">
    <source>
        <dbReference type="EMBL" id="KAK0042797.1"/>
    </source>
</evidence>
<dbReference type="EMBL" id="JASAOG010000232">
    <property type="protein sequence ID" value="KAK0042797.1"/>
    <property type="molecule type" value="Genomic_DNA"/>
</dbReference>
<protein>
    <submittedName>
        <fullName evidence="2">Uncharacterized protein</fullName>
    </submittedName>
</protein>
<name>A0AAD8EWB2_BIOPF</name>
<evidence type="ECO:0000256" key="1">
    <source>
        <dbReference type="SAM" id="MobiDB-lite"/>
    </source>
</evidence>
<feature type="compositionally biased region" description="Basic and acidic residues" evidence="1">
    <location>
        <begin position="129"/>
        <end position="160"/>
    </location>
</feature>
<feature type="region of interest" description="Disordered" evidence="1">
    <location>
        <begin position="114"/>
        <end position="161"/>
    </location>
</feature>
<comment type="caution">
    <text evidence="2">The sequence shown here is derived from an EMBL/GenBank/DDBJ whole genome shotgun (WGS) entry which is preliminary data.</text>
</comment>
<dbReference type="Proteomes" id="UP001233172">
    <property type="component" value="Unassembled WGS sequence"/>
</dbReference>
<accession>A0AAD8EWB2</accession>
<dbReference type="AlphaFoldDB" id="A0AAD8EWB2"/>
<reference evidence="2" key="1">
    <citation type="journal article" date="2023" name="PLoS Negl. Trop. Dis.">
        <title>A genome sequence for Biomphalaria pfeifferi, the major vector snail for the human-infecting parasite Schistosoma mansoni.</title>
        <authorList>
            <person name="Bu L."/>
            <person name="Lu L."/>
            <person name="Laidemitt M.R."/>
            <person name="Zhang S.M."/>
            <person name="Mutuku M."/>
            <person name="Mkoji G."/>
            <person name="Steinauer M."/>
            <person name="Loker E.S."/>
        </authorList>
    </citation>
    <scope>NUCLEOTIDE SEQUENCE</scope>
    <source>
        <strain evidence="2">KasaAsao</strain>
    </source>
</reference>
<evidence type="ECO:0000313" key="3">
    <source>
        <dbReference type="Proteomes" id="UP001233172"/>
    </source>
</evidence>
<keyword evidence="3" id="KW-1185">Reference proteome</keyword>